<organism evidence="2 3">
    <name type="scientific">Colletotrichum asianum</name>
    <dbReference type="NCBI Taxonomy" id="702518"/>
    <lineage>
        <taxon>Eukaryota</taxon>
        <taxon>Fungi</taxon>
        <taxon>Dikarya</taxon>
        <taxon>Ascomycota</taxon>
        <taxon>Pezizomycotina</taxon>
        <taxon>Sordariomycetes</taxon>
        <taxon>Hypocreomycetidae</taxon>
        <taxon>Glomerellales</taxon>
        <taxon>Glomerellaceae</taxon>
        <taxon>Colletotrichum</taxon>
        <taxon>Colletotrichum gloeosporioides species complex</taxon>
    </lineage>
</organism>
<dbReference type="SUPFAM" id="SSF53335">
    <property type="entry name" value="S-adenosyl-L-methionine-dependent methyltransferases"/>
    <property type="match status" value="1"/>
</dbReference>
<dbReference type="EMBL" id="WOWK01000150">
    <property type="protein sequence ID" value="KAF0316699.1"/>
    <property type="molecule type" value="Genomic_DNA"/>
</dbReference>
<gene>
    <name evidence="2" type="ORF">GQ607_016041</name>
</gene>
<evidence type="ECO:0000313" key="3">
    <source>
        <dbReference type="Proteomes" id="UP000434172"/>
    </source>
</evidence>
<dbReference type="Gene3D" id="3.40.50.150">
    <property type="entry name" value="Vaccinia Virus protein VP39"/>
    <property type="match status" value="1"/>
</dbReference>
<dbReference type="Proteomes" id="UP000434172">
    <property type="component" value="Unassembled WGS sequence"/>
</dbReference>
<reference evidence="2 3" key="1">
    <citation type="submission" date="2019-12" db="EMBL/GenBank/DDBJ databases">
        <title>A genome sequence resource for the geographically widespread anthracnose pathogen Colletotrichum asianum.</title>
        <authorList>
            <person name="Meng Y."/>
        </authorList>
    </citation>
    <scope>NUCLEOTIDE SEQUENCE [LARGE SCALE GENOMIC DNA]</scope>
    <source>
        <strain evidence="2 3">ICMP 18580</strain>
    </source>
</reference>
<comment type="similarity">
    <text evidence="1">Belongs to the methyltransferase superfamily. LaeA methyltransferase family.</text>
</comment>
<dbReference type="CDD" id="cd02440">
    <property type="entry name" value="AdoMet_MTases"/>
    <property type="match status" value="1"/>
</dbReference>
<dbReference type="AlphaFoldDB" id="A0A8H3VXD8"/>
<comment type="caution">
    <text evidence="2">The sequence shown here is derived from an EMBL/GenBank/DDBJ whole genome shotgun (WGS) entry which is preliminary data.</text>
</comment>
<dbReference type="PANTHER" id="PTHR43591:SF10">
    <property type="entry name" value="ABC TRANSMEMBRANE TYPE-1 DOMAIN-CONTAINING PROTEIN-RELATED"/>
    <property type="match status" value="1"/>
</dbReference>
<accession>A0A8H3VXD8</accession>
<evidence type="ECO:0000256" key="1">
    <source>
        <dbReference type="ARBA" id="ARBA00038158"/>
    </source>
</evidence>
<sequence>MAAEEDMDVVGAAPLFDTMVVVGFDDDDDHDSFMDSSSASLRESTASLNDSVHQFRTIHGRTYQISETTDYWAPNDEAHIEGFDITHHYLLILMKNKLFGAPIKDDHLKGIRIVDGNLFLQKILDVGAGTGVWAIDMAEEFPNSEVIGTDISNIQPEWVPVNCFFQIHDAQLKWTFRQNYFDFIHARNLFGGINDWQRLYDQAYTHLKPGGWFESLEADSQVRSLNPAIENDPSHIFKQWAPLFWEAGDITGQTFRVAQDDGRNPIMMVECMKKAGFVDIVHKRWSIPVGGWAKDRMLKEVGFYAAWYVDQGLEGWALRPISEILGWSYPRLLVFIENMRKALEQRGSLPYFNYHMVYGRKPEVAV</sequence>
<name>A0A8H3VXD8_9PEZI</name>
<proteinExistence type="inferred from homology"/>
<evidence type="ECO:0000313" key="2">
    <source>
        <dbReference type="EMBL" id="KAF0316699.1"/>
    </source>
</evidence>
<dbReference type="InterPro" id="IPR029063">
    <property type="entry name" value="SAM-dependent_MTases_sf"/>
</dbReference>
<dbReference type="GO" id="GO:0008168">
    <property type="term" value="F:methyltransferase activity"/>
    <property type="evidence" value="ECO:0007669"/>
    <property type="project" value="TreeGrafter"/>
</dbReference>
<dbReference type="OrthoDB" id="2013972at2759"/>
<dbReference type="Pfam" id="PF13489">
    <property type="entry name" value="Methyltransf_23"/>
    <property type="match status" value="1"/>
</dbReference>
<dbReference type="PANTHER" id="PTHR43591">
    <property type="entry name" value="METHYLTRANSFERASE"/>
    <property type="match status" value="1"/>
</dbReference>
<protein>
    <submittedName>
        <fullName evidence="2">UMTA protein</fullName>
    </submittedName>
</protein>
<keyword evidence="3" id="KW-1185">Reference proteome</keyword>